<dbReference type="GeneID" id="28836749"/>
<evidence type="ECO:0008006" key="5">
    <source>
        <dbReference type="Google" id="ProtNLM"/>
    </source>
</evidence>
<keyword evidence="2" id="KW-0472">Membrane</keyword>
<organism evidence="3 4">
    <name type="scientific">Pseudogymnoascus verrucosus</name>
    <dbReference type="NCBI Taxonomy" id="342668"/>
    <lineage>
        <taxon>Eukaryota</taxon>
        <taxon>Fungi</taxon>
        <taxon>Dikarya</taxon>
        <taxon>Ascomycota</taxon>
        <taxon>Pezizomycotina</taxon>
        <taxon>Leotiomycetes</taxon>
        <taxon>Thelebolales</taxon>
        <taxon>Thelebolaceae</taxon>
        <taxon>Pseudogymnoascus</taxon>
    </lineage>
</organism>
<feature type="region of interest" description="Disordered" evidence="1">
    <location>
        <begin position="157"/>
        <end position="177"/>
    </location>
</feature>
<evidence type="ECO:0000256" key="2">
    <source>
        <dbReference type="SAM" id="Phobius"/>
    </source>
</evidence>
<accession>A0A1B8GSK8</accession>
<evidence type="ECO:0000313" key="4">
    <source>
        <dbReference type="Proteomes" id="UP000091956"/>
    </source>
</evidence>
<sequence>MIRLPAAVRIAIFLAISVSIVLYSHVADSEAIRSICADTEWNPALVFTCSESVGGIGNIRNSILNCVRFAISAGAALVEPAIVLRNDADSAEIRTSVKTDMGYMLDPAHFRESLRISCPGKKVYDWIEELKGKLFHDQIALLPESLEEKVPSTGLAAQRSGGNLLKPGSASTSSLHQREPNGANFALAFGKLLKFRADTRILATKTLLALAANASYSPNLSQPILPDFFFGAHLRTEHDAQLGWPAEDWVYSRYETQAKFYLKGTLASGLKREEVAKFAQEAAEKNITVSTKIGVLGAEDVAQLEALSWDQQGMVDFLVMLGASRFAGVGHSSFAWNVALVRHLFAQQKDHLKGPHLLNDELSEVYGYPKQYPEYASCLWP</sequence>
<dbReference type="CDD" id="cd11296">
    <property type="entry name" value="O-FucT_like"/>
    <property type="match status" value="1"/>
</dbReference>
<keyword evidence="2" id="KW-1133">Transmembrane helix</keyword>
<evidence type="ECO:0000313" key="3">
    <source>
        <dbReference type="EMBL" id="OBT98822.1"/>
    </source>
</evidence>
<name>A0A1B8GSK8_9PEZI</name>
<reference evidence="3 4" key="1">
    <citation type="submission" date="2016-03" db="EMBL/GenBank/DDBJ databases">
        <title>Comparative genomics of Pseudogymnoascus destructans, the fungus causing white-nose syndrome of bats.</title>
        <authorList>
            <person name="Palmer J.M."/>
            <person name="Drees K.P."/>
            <person name="Foster J.T."/>
            <person name="Lindner D.L."/>
        </authorList>
    </citation>
    <scope>NUCLEOTIDE SEQUENCE [LARGE SCALE GENOMIC DNA]</scope>
    <source>
        <strain evidence="3 4">UAMH 10579</strain>
    </source>
</reference>
<keyword evidence="4" id="KW-1185">Reference proteome</keyword>
<protein>
    <recommendedName>
        <fullName evidence="5">Alternative oxidase</fullName>
    </recommendedName>
</protein>
<feature type="transmembrane region" description="Helical" evidence="2">
    <location>
        <begin position="7"/>
        <end position="26"/>
    </location>
</feature>
<evidence type="ECO:0000256" key="1">
    <source>
        <dbReference type="SAM" id="MobiDB-lite"/>
    </source>
</evidence>
<gene>
    <name evidence="3" type="ORF">VE01_03363</name>
</gene>
<reference evidence="4" key="2">
    <citation type="journal article" date="2018" name="Nat. Commun.">
        <title>Extreme sensitivity to ultraviolet light in the fungal pathogen causing white-nose syndrome of bats.</title>
        <authorList>
            <person name="Palmer J.M."/>
            <person name="Drees K.P."/>
            <person name="Foster J.T."/>
            <person name="Lindner D.L."/>
        </authorList>
    </citation>
    <scope>NUCLEOTIDE SEQUENCE [LARGE SCALE GENOMIC DNA]</scope>
    <source>
        <strain evidence="4">UAMH 10579</strain>
    </source>
</reference>
<dbReference type="Proteomes" id="UP000091956">
    <property type="component" value="Unassembled WGS sequence"/>
</dbReference>
<dbReference type="AlphaFoldDB" id="A0A1B8GSK8"/>
<proteinExistence type="predicted"/>
<keyword evidence="2" id="KW-0812">Transmembrane</keyword>
<dbReference type="EMBL" id="KV460215">
    <property type="protein sequence ID" value="OBT98822.1"/>
    <property type="molecule type" value="Genomic_DNA"/>
</dbReference>
<dbReference type="OrthoDB" id="20368at2759"/>
<dbReference type="RefSeq" id="XP_018132555.1">
    <property type="nucleotide sequence ID" value="XM_018272858.1"/>
</dbReference>